<dbReference type="SUPFAM" id="SSF56672">
    <property type="entry name" value="DNA/RNA polymerases"/>
    <property type="match status" value="1"/>
</dbReference>
<dbReference type="Proteomes" id="UP000288805">
    <property type="component" value="Unassembled WGS sequence"/>
</dbReference>
<dbReference type="EMBL" id="QGNW01000415">
    <property type="protein sequence ID" value="RVW72405.1"/>
    <property type="molecule type" value="Genomic_DNA"/>
</dbReference>
<dbReference type="AlphaFoldDB" id="A0A438GJM6"/>
<dbReference type="PANTHER" id="PTHR46890">
    <property type="entry name" value="NON-LTR RETROLELEMENT REVERSE TRANSCRIPTASE-LIKE PROTEIN-RELATED"/>
    <property type="match status" value="1"/>
</dbReference>
<organism evidence="2 3">
    <name type="scientific">Vitis vinifera</name>
    <name type="common">Grape</name>
    <dbReference type="NCBI Taxonomy" id="29760"/>
    <lineage>
        <taxon>Eukaryota</taxon>
        <taxon>Viridiplantae</taxon>
        <taxon>Streptophyta</taxon>
        <taxon>Embryophyta</taxon>
        <taxon>Tracheophyta</taxon>
        <taxon>Spermatophyta</taxon>
        <taxon>Magnoliopsida</taxon>
        <taxon>eudicotyledons</taxon>
        <taxon>Gunneridae</taxon>
        <taxon>Pentapetalae</taxon>
        <taxon>rosids</taxon>
        <taxon>Vitales</taxon>
        <taxon>Vitaceae</taxon>
        <taxon>Viteae</taxon>
        <taxon>Vitis</taxon>
    </lineage>
</organism>
<dbReference type="PANTHER" id="PTHR46890:SF48">
    <property type="entry name" value="RNA-DIRECTED DNA POLYMERASE"/>
    <property type="match status" value="1"/>
</dbReference>
<dbReference type="CDD" id="cd01650">
    <property type="entry name" value="RT_nLTR_like"/>
    <property type="match status" value="1"/>
</dbReference>
<evidence type="ECO:0000313" key="3">
    <source>
        <dbReference type="Proteomes" id="UP000288805"/>
    </source>
</evidence>
<proteinExistence type="predicted"/>
<gene>
    <name evidence="2" type="primary">AtMg00310_3</name>
    <name evidence="2" type="ORF">CK203_053626</name>
</gene>
<dbReference type="Pfam" id="PF00078">
    <property type="entry name" value="RVT_1"/>
    <property type="match status" value="1"/>
</dbReference>
<sequence>MGGASGDVALLNHAEYELNLVLRQEEEYWKQMAKLFWLKAGDSNSRAFHLAASKRRSRNAIANLRGEDGQMYGVDNGAKQIVVDYFEQFFRSGGCDISDVQYLISHVISVEQNESLTRPFVVEEVNDVVFAMHPDKSPGDDGFSPDSLNRTNIVLIPKKSEVISMIDLRSISLCNVIFKIASKLLENRLKKVLDGVVSEAQSAFVSGRSITDSILIAHEVLHFLKRKREGRMDMLLLKSIYPRFVFGGELLGPIYPTRRLRQGDPLSPYLFILAAEGLSALLKQSERCGVLHGCSVARGAPTVSHLFFADDSYLFFKATESESRSLKQILLQYQNLSGQEINLNKSALTFSRNTDDVVKRGICLILQVEEQADPGIYLGMPAVVGKNKRQLFEFVKHLCRDIESMMNGFFWDSNPQRRSIRWMSWGWRFLRNPDSLVTRIFQARYFRNSSFLNAELGSNPSYMWRNILAAQDLLKRGCYWSIASGTKVQVWGDSWLPDSSNRLIITPLVAGFDGIKVDELITEGLWREDFIRDKFMARDADLILSIPLPMSNREDQISKSFDARGEYTARSGYGALRCFRQSAALVASDVDSNFVWA</sequence>
<evidence type="ECO:0000259" key="1">
    <source>
        <dbReference type="PROSITE" id="PS50878"/>
    </source>
</evidence>
<evidence type="ECO:0000313" key="2">
    <source>
        <dbReference type="EMBL" id="RVW72405.1"/>
    </source>
</evidence>
<reference evidence="2 3" key="1">
    <citation type="journal article" date="2018" name="PLoS Genet.">
        <title>Population sequencing reveals clonal diversity and ancestral inbreeding in the grapevine cultivar Chardonnay.</title>
        <authorList>
            <person name="Roach M.J."/>
            <person name="Johnson D.L."/>
            <person name="Bohlmann J."/>
            <person name="van Vuuren H.J."/>
            <person name="Jones S.J."/>
            <person name="Pretorius I.S."/>
            <person name="Schmidt S.A."/>
            <person name="Borneman A.R."/>
        </authorList>
    </citation>
    <scope>NUCLEOTIDE SEQUENCE [LARGE SCALE GENOMIC DNA]</scope>
    <source>
        <strain evidence="3">cv. Chardonnay</strain>
        <tissue evidence="2">Leaf</tissue>
    </source>
</reference>
<dbReference type="InterPro" id="IPR000477">
    <property type="entry name" value="RT_dom"/>
</dbReference>
<dbReference type="PROSITE" id="PS50878">
    <property type="entry name" value="RT_POL"/>
    <property type="match status" value="1"/>
</dbReference>
<accession>A0A438GJM6</accession>
<dbReference type="InterPro" id="IPR043502">
    <property type="entry name" value="DNA/RNA_pol_sf"/>
</dbReference>
<protein>
    <submittedName>
        <fullName evidence="2">Putative mitochondrial protein</fullName>
    </submittedName>
</protein>
<comment type="caution">
    <text evidence="2">The sequence shown here is derived from an EMBL/GenBank/DDBJ whole genome shotgun (WGS) entry which is preliminary data.</text>
</comment>
<dbReference type="InterPro" id="IPR052343">
    <property type="entry name" value="Retrotransposon-Effector_Assoc"/>
</dbReference>
<name>A0A438GJM6_VITVI</name>
<feature type="domain" description="Reverse transcriptase" evidence="1">
    <location>
        <begin position="137"/>
        <end position="382"/>
    </location>
</feature>